<name>A0A251ULG0_HELAN</name>
<organism evidence="2 3">
    <name type="scientific">Helianthus annuus</name>
    <name type="common">Common sunflower</name>
    <dbReference type="NCBI Taxonomy" id="4232"/>
    <lineage>
        <taxon>Eukaryota</taxon>
        <taxon>Viridiplantae</taxon>
        <taxon>Streptophyta</taxon>
        <taxon>Embryophyta</taxon>
        <taxon>Tracheophyta</taxon>
        <taxon>Spermatophyta</taxon>
        <taxon>Magnoliopsida</taxon>
        <taxon>eudicotyledons</taxon>
        <taxon>Gunneridae</taxon>
        <taxon>Pentapetalae</taxon>
        <taxon>asterids</taxon>
        <taxon>campanulids</taxon>
        <taxon>Asterales</taxon>
        <taxon>Asteraceae</taxon>
        <taxon>Asteroideae</taxon>
        <taxon>Heliantheae alliance</taxon>
        <taxon>Heliantheae</taxon>
        <taxon>Helianthus</taxon>
    </lineage>
</organism>
<sequence length="218" mass="25300">MNLDISEFLQLFSPISLHHREPKSYYNPWVFWSESEGCENNSFSPDLATTPMIHEKIKSALSKTRHDRCFLGQFWAPVTIDSRRLLSNSDQPFAVSHLYNDLAKYRLLSEKYKYNIDMNKLHIEPDDMILSGGPAPAFLNCRTSIDKPQGVVLELNDNLVSVMVPICFPFQRNCTGVFEFTLENLDLVYFLFCTVEAIKVRVYEILQTHIKVIAFQYF</sequence>
<dbReference type="GO" id="GO:0003700">
    <property type="term" value="F:DNA-binding transcription factor activity"/>
    <property type="evidence" value="ECO:0007669"/>
    <property type="project" value="InterPro"/>
</dbReference>
<dbReference type="PANTHER" id="PTHR32002">
    <property type="entry name" value="PROTEIN NLP8"/>
    <property type="match status" value="1"/>
</dbReference>
<evidence type="ECO:0000313" key="2">
    <source>
        <dbReference type="EMBL" id="OTG24168.1"/>
    </source>
</evidence>
<evidence type="ECO:0000313" key="3">
    <source>
        <dbReference type="Proteomes" id="UP000215914"/>
    </source>
</evidence>
<reference evidence="1 3" key="1">
    <citation type="journal article" date="2017" name="Nature">
        <title>The sunflower genome provides insights into oil metabolism, flowering and Asterid evolution.</title>
        <authorList>
            <person name="Badouin H."/>
            <person name="Gouzy J."/>
            <person name="Grassa C.J."/>
            <person name="Murat F."/>
            <person name="Staton S.E."/>
            <person name="Cottret L."/>
            <person name="Lelandais-Briere C."/>
            <person name="Owens G.L."/>
            <person name="Carrere S."/>
            <person name="Mayjonade B."/>
            <person name="Legrand L."/>
            <person name="Gill N."/>
            <person name="Kane N.C."/>
            <person name="Bowers J.E."/>
            <person name="Hubner S."/>
            <person name="Bellec A."/>
            <person name="Berard A."/>
            <person name="Berges H."/>
            <person name="Blanchet N."/>
            <person name="Boniface M.C."/>
            <person name="Brunel D."/>
            <person name="Catrice O."/>
            <person name="Chaidir N."/>
            <person name="Claudel C."/>
            <person name="Donnadieu C."/>
            <person name="Faraut T."/>
            <person name="Fievet G."/>
            <person name="Helmstetter N."/>
            <person name="King M."/>
            <person name="Knapp S.J."/>
            <person name="Lai Z."/>
            <person name="Le Paslier M.C."/>
            <person name="Lippi Y."/>
            <person name="Lorenzon L."/>
            <person name="Mandel J.R."/>
            <person name="Marage G."/>
            <person name="Marchand G."/>
            <person name="Marquand E."/>
            <person name="Bret-Mestries E."/>
            <person name="Morien E."/>
            <person name="Nambeesan S."/>
            <person name="Nguyen T."/>
            <person name="Pegot-Espagnet P."/>
            <person name="Pouilly N."/>
            <person name="Raftis F."/>
            <person name="Sallet E."/>
            <person name="Schiex T."/>
            <person name="Thomas J."/>
            <person name="Vandecasteele C."/>
            <person name="Vares D."/>
            <person name="Vear F."/>
            <person name="Vautrin S."/>
            <person name="Crespi M."/>
            <person name="Mangin B."/>
            <person name="Burke J.M."/>
            <person name="Salse J."/>
            <person name="Munos S."/>
            <person name="Vincourt P."/>
            <person name="Rieseberg L.H."/>
            <person name="Langlade N.B."/>
        </authorList>
    </citation>
    <scope>NUCLEOTIDE SEQUENCE [LARGE SCALE GENOMIC DNA]</scope>
    <source>
        <strain evidence="3">cv. SF193</strain>
        <tissue evidence="1">Leaves</tissue>
    </source>
</reference>
<dbReference type="EMBL" id="MNCJ02000317">
    <property type="protein sequence ID" value="KAF5818815.1"/>
    <property type="molecule type" value="Genomic_DNA"/>
</dbReference>
<dbReference type="PANTHER" id="PTHR32002:SF49">
    <property type="entry name" value="BILE ACID:SODIUM SYMPORTER_ARSENICAL RESISTANCE PROTEIN ACR3-RELATED"/>
    <property type="match status" value="1"/>
</dbReference>
<gene>
    <name evidence="2" type="ORF">HannXRQ_Chr05g0133681</name>
    <name evidence="1" type="ORF">HanXRQr2_Chr02g0070401</name>
</gene>
<evidence type="ECO:0000313" key="1">
    <source>
        <dbReference type="EMBL" id="KAF5818815.1"/>
    </source>
</evidence>
<reference evidence="2" key="2">
    <citation type="submission" date="2017-02" db="EMBL/GenBank/DDBJ databases">
        <title>Sunflower complete genome.</title>
        <authorList>
            <person name="Langlade N."/>
            <person name="Munos S."/>
        </authorList>
    </citation>
    <scope>NUCLEOTIDE SEQUENCE [LARGE SCALE GENOMIC DNA]</scope>
    <source>
        <tissue evidence="2">Leaves</tissue>
    </source>
</reference>
<accession>A0A251ULG0</accession>
<dbReference type="Proteomes" id="UP000215914">
    <property type="component" value="Chromosome 5"/>
</dbReference>
<reference evidence="1" key="3">
    <citation type="submission" date="2020-06" db="EMBL/GenBank/DDBJ databases">
        <title>Helianthus annuus Genome sequencing and assembly Release 2.</title>
        <authorList>
            <person name="Gouzy J."/>
            <person name="Langlade N."/>
            <person name="Munos S."/>
        </authorList>
    </citation>
    <scope>NUCLEOTIDE SEQUENCE</scope>
    <source>
        <tissue evidence="1">Leaves</tissue>
    </source>
</reference>
<proteinExistence type="predicted"/>
<keyword evidence="3" id="KW-1185">Reference proteome</keyword>
<protein>
    <submittedName>
        <fullName evidence="2">Uncharacterized protein</fullName>
    </submittedName>
</protein>
<dbReference type="InterPro" id="IPR045012">
    <property type="entry name" value="NLP"/>
</dbReference>
<dbReference type="EMBL" id="CM007894">
    <property type="protein sequence ID" value="OTG24168.1"/>
    <property type="molecule type" value="Genomic_DNA"/>
</dbReference>
<dbReference type="Gramene" id="mRNA:HanXRQr2_Chr02g0070401">
    <property type="protein sequence ID" value="mRNA:HanXRQr2_Chr02g0070401"/>
    <property type="gene ID" value="HanXRQr2_Chr02g0070401"/>
</dbReference>
<dbReference type="AlphaFoldDB" id="A0A251ULG0"/>
<dbReference type="InParanoid" id="A0A251ULG0"/>